<keyword evidence="1" id="KW-0175">Coiled coil</keyword>
<keyword evidence="2" id="KW-1133">Transmembrane helix</keyword>
<evidence type="ECO:0000313" key="3">
    <source>
        <dbReference type="EMBL" id="WKN35419.1"/>
    </source>
</evidence>
<feature type="coiled-coil region" evidence="1">
    <location>
        <begin position="250"/>
        <end position="284"/>
    </location>
</feature>
<feature type="transmembrane region" description="Helical" evidence="2">
    <location>
        <begin position="104"/>
        <end position="122"/>
    </location>
</feature>
<sequence>MSKLHEPYQGNTIARDRNRDFIKRISWGAVIAGFLLAVVINLTLNLLGLGLGLGSIDPMEQNAVPSGIGIGSIIWYVISTIISLVGGGWVAAHLAGIPNRWDSILHGLLSWCLFTIFSFYLLTTAVGKIIGVTGSVVGQAFSLVGQGASAVAPEVADLAQQELEQADISFQSITQEAKEILQQTDKDDLQPENIEQQAEESGQQVQNTADNPAQLDEVVQRIFAKGDSIISDVDKEAVVNVLVARTDQSEAEAQQTVDRWATQYEQAQQKFKQVKQQAETKARETAEGIASAVSTAAIAGFIGLLVGAISSGAGGMLGRPKESIREEEYA</sequence>
<gene>
    <name evidence="3" type="ORF">K4G66_23885</name>
</gene>
<feature type="transmembrane region" description="Helical" evidence="2">
    <location>
        <begin position="73"/>
        <end position="92"/>
    </location>
</feature>
<proteinExistence type="predicted"/>
<dbReference type="AlphaFoldDB" id="A0AA49GKG7"/>
<evidence type="ECO:0000256" key="1">
    <source>
        <dbReference type="SAM" id="Coils"/>
    </source>
</evidence>
<reference evidence="3" key="2">
    <citation type="journal article" date="2024" name="Antonie Van Leeuwenhoek">
        <title>Roseihalotalea indica gen. nov., sp. nov., a halophilic Bacteroidetes from mesopelagic Southwest Indian Ocean with higher carbohydrate metabolic potential.</title>
        <authorList>
            <person name="Chen B."/>
            <person name="Zhang M."/>
            <person name="Lin D."/>
            <person name="Ye J."/>
            <person name="Tang K."/>
        </authorList>
    </citation>
    <scope>NUCLEOTIDE SEQUENCE</scope>
    <source>
        <strain evidence="3">TK19036</strain>
    </source>
</reference>
<protein>
    <recommendedName>
        <fullName evidence="4">PhnA-like protein</fullName>
    </recommendedName>
</protein>
<evidence type="ECO:0000256" key="2">
    <source>
        <dbReference type="SAM" id="Phobius"/>
    </source>
</evidence>
<organism evidence="3">
    <name type="scientific">Roseihalotalea indica</name>
    <dbReference type="NCBI Taxonomy" id="2867963"/>
    <lineage>
        <taxon>Bacteria</taxon>
        <taxon>Pseudomonadati</taxon>
        <taxon>Bacteroidota</taxon>
        <taxon>Cytophagia</taxon>
        <taxon>Cytophagales</taxon>
        <taxon>Catalimonadaceae</taxon>
        <taxon>Roseihalotalea</taxon>
    </lineage>
</organism>
<accession>A0AA49GKG7</accession>
<reference evidence="3" key="1">
    <citation type="journal article" date="2023" name="Comput. Struct. Biotechnol. J.">
        <title>Discovery of a novel marine Bacteroidetes with a rich repertoire of carbohydrate-active enzymes.</title>
        <authorList>
            <person name="Chen B."/>
            <person name="Liu G."/>
            <person name="Chen Q."/>
            <person name="Wang H."/>
            <person name="Liu L."/>
            <person name="Tang K."/>
        </authorList>
    </citation>
    <scope>NUCLEOTIDE SEQUENCE</scope>
    <source>
        <strain evidence="3">TK19036</strain>
    </source>
</reference>
<evidence type="ECO:0008006" key="4">
    <source>
        <dbReference type="Google" id="ProtNLM"/>
    </source>
</evidence>
<feature type="transmembrane region" description="Helical" evidence="2">
    <location>
        <begin position="25"/>
        <end position="53"/>
    </location>
</feature>
<dbReference type="EMBL" id="CP120682">
    <property type="protein sequence ID" value="WKN35419.1"/>
    <property type="molecule type" value="Genomic_DNA"/>
</dbReference>
<keyword evidence="2" id="KW-0472">Membrane</keyword>
<keyword evidence="2" id="KW-0812">Transmembrane</keyword>
<name>A0AA49GKG7_9BACT</name>